<organism evidence="1 2">
    <name type="scientific">Zymoseptoria tritici (strain ST99CH_3D7)</name>
    <dbReference type="NCBI Taxonomy" id="1276538"/>
    <lineage>
        <taxon>Eukaryota</taxon>
        <taxon>Fungi</taxon>
        <taxon>Dikarya</taxon>
        <taxon>Ascomycota</taxon>
        <taxon>Pezizomycotina</taxon>
        <taxon>Dothideomycetes</taxon>
        <taxon>Dothideomycetidae</taxon>
        <taxon>Mycosphaerellales</taxon>
        <taxon>Mycosphaerellaceae</taxon>
        <taxon>Zymoseptoria</taxon>
    </lineage>
</organism>
<proteinExistence type="predicted"/>
<accession>A0A1X7RF29</accession>
<sequence>MENYTEYDRFDGNADLLAETGVAPGHEDYEFLSYEPPPEMGYAPRLSEQEYSARKPNVNTITATAEGFGFDRPAAVRFDTQYQCLMNMQVQTLLIGGTEAVHEDISAGGFPGRSTESIKAINGNVINSMATTSKTQYPH</sequence>
<dbReference type="EMBL" id="LT853692">
    <property type="protein sequence ID" value="SMQ46012.1"/>
    <property type="molecule type" value="Genomic_DNA"/>
</dbReference>
<keyword evidence="2" id="KW-1185">Reference proteome</keyword>
<reference evidence="1 2" key="1">
    <citation type="submission" date="2016-06" db="EMBL/GenBank/DDBJ databases">
        <authorList>
            <person name="Kjaerup R.B."/>
            <person name="Dalgaard T.S."/>
            <person name="Juul-Madsen H.R."/>
        </authorList>
    </citation>
    <scope>NUCLEOTIDE SEQUENCE [LARGE SCALE GENOMIC DNA]</scope>
</reference>
<evidence type="ECO:0000313" key="1">
    <source>
        <dbReference type="EMBL" id="SMQ46012.1"/>
    </source>
</evidence>
<dbReference type="Proteomes" id="UP000215127">
    <property type="component" value="Chromosome 1"/>
</dbReference>
<evidence type="ECO:0000313" key="2">
    <source>
        <dbReference type="Proteomes" id="UP000215127"/>
    </source>
</evidence>
<gene>
    <name evidence="1" type="ORF">ZT3D7_G1157</name>
</gene>
<protein>
    <submittedName>
        <fullName evidence="1">Uncharacterized protein</fullName>
    </submittedName>
</protein>
<dbReference type="AlphaFoldDB" id="A0A1X7RF29"/>
<name>A0A1X7RF29_ZYMT9</name>